<gene>
    <name evidence="1" type="ORF">KEC16_07195</name>
</gene>
<comment type="caution">
    <text evidence="1">The sequence shown here is derived from an EMBL/GenBank/DDBJ whole genome shotgun (WGS) entry which is preliminary data.</text>
</comment>
<sequence length="215" mass="23612">MSPPRYALYFLPETDSALDRLGRAWIDGVAADLTAEARVYGFHATLKAPFRLADDQDEAALRAACAAFAATQAPLAEGPPTLALLDDFYALRPGAPSATLQTLAAECVRRFDPFRAPLNPAEKAKRLRTPLTPRQRQFLDQWGYPYVLDEYRFHLTLTRRLSPAEIPAVEQVLRPLTAEAVTEPLAVRSLCLMHQPAGGGFSMLARYPLEGACAS</sequence>
<accession>A0ABS5IB00</accession>
<evidence type="ECO:0000313" key="1">
    <source>
        <dbReference type="EMBL" id="MBR9971494.1"/>
    </source>
</evidence>
<dbReference type="Proteomes" id="UP000680714">
    <property type="component" value="Unassembled WGS sequence"/>
</dbReference>
<dbReference type="RefSeq" id="WP_211547304.1">
    <property type="nucleotide sequence ID" value="NZ_JAGTUF010000004.1"/>
</dbReference>
<keyword evidence="2" id="KW-1185">Reference proteome</keyword>
<protein>
    <submittedName>
        <fullName evidence="1">DUF1045 domain-containing protein</fullName>
    </submittedName>
</protein>
<evidence type="ECO:0000313" key="2">
    <source>
        <dbReference type="Proteomes" id="UP000680714"/>
    </source>
</evidence>
<reference evidence="1 2" key="1">
    <citation type="submission" date="2021-04" db="EMBL/GenBank/DDBJ databases">
        <title>Magnetospirillum sulfuroxidans sp. nov., a facultative chemolithoautotrophic sulfur-oxidizing alphaproteobacterium isolated from freshwater sediment and proposals for Paramagetospirillum gen. nov., and Magnetospirillaceae fam. nov.</title>
        <authorList>
            <person name="Koziaeva V."/>
            <person name="Geelhoed J.S."/>
            <person name="Sorokin D.Y."/>
            <person name="Grouzdev D.S."/>
        </authorList>
    </citation>
    <scope>NUCLEOTIDE SEQUENCE [LARGE SCALE GENOMIC DNA]</scope>
    <source>
        <strain evidence="1 2">J10</strain>
    </source>
</reference>
<dbReference type="Gene3D" id="3.90.1140.10">
    <property type="entry name" value="Cyclic phosphodiesterase"/>
    <property type="match status" value="1"/>
</dbReference>
<dbReference type="SUPFAM" id="SSF55144">
    <property type="entry name" value="LigT-like"/>
    <property type="match status" value="1"/>
</dbReference>
<dbReference type="EMBL" id="JAGTUF010000004">
    <property type="protein sequence ID" value="MBR9971494.1"/>
    <property type="molecule type" value="Genomic_DNA"/>
</dbReference>
<organism evidence="1 2">
    <name type="scientific">Magnetospirillum sulfuroxidans</name>
    <dbReference type="NCBI Taxonomy" id="611300"/>
    <lineage>
        <taxon>Bacteria</taxon>
        <taxon>Pseudomonadati</taxon>
        <taxon>Pseudomonadota</taxon>
        <taxon>Alphaproteobacteria</taxon>
        <taxon>Rhodospirillales</taxon>
        <taxon>Rhodospirillaceae</taxon>
        <taxon>Magnetospirillum</taxon>
    </lineage>
</organism>
<name>A0ABS5IB00_9PROT</name>
<dbReference type="PIRSF" id="PIRSF033328">
    <property type="entry name" value="Phest_Mll4975"/>
    <property type="match status" value="1"/>
</dbReference>
<dbReference type="Pfam" id="PF06299">
    <property type="entry name" value="DUF1045"/>
    <property type="match status" value="1"/>
</dbReference>
<proteinExistence type="predicted"/>
<dbReference type="InterPro" id="IPR009389">
    <property type="entry name" value="DUF1045"/>
</dbReference>
<dbReference type="InterPro" id="IPR009097">
    <property type="entry name" value="Cyclic_Pdiesterase"/>
</dbReference>